<comment type="caution">
    <text evidence="13">The sequence shown here is derived from an EMBL/GenBank/DDBJ whole genome shotgun (WGS) entry which is preliminary data.</text>
</comment>
<feature type="domain" description="Glutamine amidotransferase" evidence="12">
    <location>
        <begin position="5"/>
        <end position="190"/>
    </location>
</feature>
<dbReference type="AlphaFoldDB" id="A0A2U3AJH8"/>
<accession>A0A2U3AJH8</accession>
<dbReference type="PIRSF" id="PIRSF000495">
    <property type="entry name" value="Amidotransf_hisH"/>
    <property type="match status" value="1"/>
</dbReference>
<dbReference type="PROSITE" id="PS51273">
    <property type="entry name" value="GATASE_TYPE_1"/>
    <property type="match status" value="1"/>
</dbReference>
<name>A0A2U3AJH8_9BACL</name>
<keyword evidence="5 10" id="KW-0315">Glutamine amidotransferase</keyword>
<feature type="active site" evidence="10 11">
    <location>
        <position position="185"/>
    </location>
</feature>
<dbReference type="GO" id="GO:0000107">
    <property type="term" value="F:imidazoleglycerol-phosphate synthase activity"/>
    <property type="evidence" value="ECO:0007669"/>
    <property type="project" value="UniProtKB-UniRule"/>
</dbReference>
<evidence type="ECO:0000256" key="6">
    <source>
        <dbReference type="ARBA" id="ARBA00023102"/>
    </source>
</evidence>
<dbReference type="OrthoDB" id="9807137at2"/>
<dbReference type="EMBL" id="QFVR01000018">
    <property type="protein sequence ID" value="PWI24621.1"/>
    <property type="molecule type" value="Genomic_DNA"/>
</dbReference>
<evidence type="ECO:0000256" key="5">
    <source>
        <dbReference type="ARBA" id="ARBA00022962"/>
    </source>
</evidence>
<gene>
    <name evidence="10 13" type="primary">hisH</name>
    <name evidence="13" type="ORF">DEX24_12385</name>
</gene>
<sequence length="211" mass="23305">MKIGIIDYGMGNLFSVEQAVKRLGVDVVTSSDATELQMADALILPGVGAFEDAIKCLDRSGLCQLINDVAVSDKPLLGICLGMQLLFESSEENGQHKGLGILKGHIKKFSSIQYRIPHMGWNNLHFPQPESWLTAAQKTDGHVYFVHSYYASQYDEQQLSAYAQYADQVVPAIVHKDNVTGMQFHPEKSGECGMALLEGWLNTVQVKEQTT</sequence>
<feature type="active site" evidence="10 11">
    <location>
        <position position="187"/>
    </location>
</feature>
<dbReference type="Proteomes" id="UP000245938">
    <property type="component" value="Unassembled WGS sequence"/>
</dbReference>
<dbReference type="PANTHER" id="PTHR42701:SF1">
    <property type="entry name" value="IMIDAZOLE GLYCEROL PHOSPHATE SYNTHASE SUBUNIT HISH"/>
    <property type="match status" value="1"/>
</dbReference>
<evidence type="ECO:0000256" key="8">
    <source>
        <dbReference type="ARBA" id="ARBA00047838"/>
    </source>
</evidence>
<evidence type="ECO:0000256" key="2">
    <source>
        <dbReference type="ARBA" id="ARBA00011152"/>
    </source>
</evidence>
<evidence type="ECO:0000256" key="3">
    <source>
        <dbReference type="ARBA" id="ARBA00022605"/>
    </source>
</evidence>
<comment type="catalytic activity">
    <reaction evidence="8 10">
        <text>5-[(5-phospho-1-deoxy-D-ribulos-1-ylimino)methylamino]-1-(5-phospho-beta-D-ribosyl)imidazole-4-carboxamide + L-glutamine = D-erythro-1-(imidazol-4-yl)glycerol 3-phosphate + 5-amino-1-(5-phospho-beta-D-ribosyl)imidazole-4-carboxamide + L-glutamate + H(+)</text>
        <dbReference type="Rhea" id="RHEA:24793"/>
        <dbReference type="ChEBI" id="CHEBI:15378"/>
        <dbReference type="ChEBI" id="CHEBI:29985"/>
        <dbReference type="ChEBI" id="CHEBI:58278"/>
        <dbReference type="ChEBI" id="CHEBI:58359"/>
        <dbReference type="ChEBI" id="CHEBI:58475"/>
        <dbReference type="ChEBI" id="CHEBI:58525"/>
        <dbReference type="EC" id="4.3.2.10"/>
    </reaction>
</comment>
<evidence type="ECO:0000256" key="7">
    <source>
        <dbReference type="ARBA" id="ARBA00023239"/>
    </source>
</evidence>
<comment type="function">
    <text evidence="10">IGPS catalyzes the conversion of PRFAR and glutamine to IGP, AICAR and glutamate. The HisH subunit catalyzes the hydrolysis of glutamine to glutamate and ammonia as part of the synthesis of IGP and AICAR. The resulting ammonia molecule is channeled to the active site of HisF.</text>
</comment>
<evidence type="ECO:0000256" key="1">
    <source>
        <dbReference type="ARBA" id="ARBA00005091"/>
    </source>
</evidence>
<dbReference type="InterPro" id="IPR029062">
    <property type="entry name" value="Class_I_gatase-like"/>
</dbReference>
<dbReference type="NCBIfam" id="TIGR01855">
    <property type="entry name" value="IMP_synth_hisH"/>
    <property type="match status" value="1"/>
</dbReference>
<dbReference type="EC" id="4.3.2.10" evidence="10"/>
<evidence type="ECO:0000313" key="14">
    <source>
        <dbReference type="Proteomes" id="UP000245938"/>
    </source>
</evidence>
<dbReference type="PANTHER" id="PTHR42701">
    <property type="entry name" value="IMIDAZOLE GLYCEROL PHOSPHATE SYNTHASE SUBUNIT HISH"/>
    <property type="match status" value="1"/>
</dbReference>
<dbReference type="UniPathway" id="UPA00031">
    <property type="reaction ID" value="UER00010"/>
</dbReference>
<comment type="subunit">
    <text evidence="2 10">Heterodimer of HisH and HisF.</text>
</comment>
<reference evidence="13 14" key="1">
    <citation type="submission" date="2018-05" db="EMBL/GenBank/DDBJ databases">
        <title>Kurthia sibirica genome sequence.</title>
        <authorList>
            <person name="Maclea K.S."/>
            <person name="Goen A.E."/>
        </authorList>
    </citation>
    <scope>NUCLEOTIDE SEQUENCE [LARGE SCALE GENOMIC DNA]</scope>
    <source>
        <strain evidence="13 14">ATCC 49154</strain>
    </source>
</reference>
<dbReference type="GO" id="GO:0016829">
    <property type="term" value="F:lyase activity"/>
    <property type="evidence" value="ECO:0007669"/>
    <property type="project" value="UniProtKB-KW"/>
</dbReference>
<feature type="active site" description="Nucleophile" evidence="10 11">
    <location>
        <position position="80"/>
    </location>
</feature>
<protein>
    <recommendedName>
        <fullName evidence="10">Imidazole glycerol phosphate synthase subunit HisH</fullName>
        <ecNumber evidence="10">4.3.2.10</ecNumber>
    </recommendedName>
    <alternativeName>
        <fullName evidence="10">IGP synthase glutaminase subunit</fullName>
        <ecNumber evidence="10">3.5.1.2</ecNumber>
    </alternativeName>
    <alternativeName>
        <fullName evidence="10">IGP synthase subunit HisH</fullName>
    </alternativeName>
    <alternativeName>
        <fullName evidence="10">ImGP synthase subunit HisH</fullName>
        <shortName evidence="10">IGPS subunit HisH</shortName>
    </alternativeName>
</protein>
<keyword evidence="10" id="KW-0963">Cytoplasm</keyword>
<dbReference type="CDD" id="cd01748">
    <property type="entry name" value="GATase1_IGP_Synthase"/>
    <property type="match status" value="1"/>
</dbReference>
<dbReference type="Pfam" id="PF00117">
    <property type="entry name" value="GATase"/>
    <property type="match status" value="1"/>
</dbReference>
<dbReference type="Gene3D" id="3.40.50.880">
    <property type="match status" value="1"/>
</dbReference>
<evidence type="ECO:0000256" key="10">
    <source>
        <dbReference type="HAMAP-Rule" id="MF_00278"/>
    </source>
</evidence>
<dbReference type="GO" id="GO:0005737">
    <property type="term" value="C:cytoplasm"/>
    <property type="evidence" value="ECO:0007669"/>
    <property type="project" value="UniProtKB-SubCell"/>
</dbReference>
<dbReference type="EC" id="3.5.1.2" evidence="10"/>
<dbReference type="InterPro" id="IPR010139">
    <property type="entry name" value="Imidazole-glycPsynth_HisH"/>
</dbReference>
<comment type="catalytic activity">
    <reaction evidence="9 10">
        <text>L-glutamine + H2O = L-glutamate + NH4(+)</text>
        <dbReference type="Rhea" id="RHEA:15889"/>
        <dbReference type="ChEBI" id="CHEBI:15377"/>
        <dbReference type="ChEBI" id="CHEBI:28938"/>
        <dbReference type="ChEBI" id="CHEBI:29985"/>
        <dbReference type="ChEBI" id="CHEBI:58359"/>
        <dbReference type="EC" id="3.5.1.2"/>
    </reaction>
</comment>
<keyword evidence="7 10" id="KW-0456">Lyase</keyword>
<organism evidence="13 14">
    <name type="scientific">Kurthia sibirica</name>
    <dbReference type="NCBI Taxonomy" id="202750"/>
    <lineage>
        <taxon>Bacteria</taxon>
        <taxon>Bacillati</taxon>
        <taxon>Bacillota</taxon>
        <taxon>Bacilli</taxon>
        <taxon>Bacillales</taxon>
        <taxon>Caryophanaceae</taxon>
        <taxon>Kurthia</taxon>
    </lineage>
</organism>
<keyword evidence="3 10" id="KW-0028">Amino-acid biosynthesis</keyword>
<dbReference type="GO" id="GO:0000105">
    <property type="term" value="P:L-histidine biosynthetic process"/>
    <property type="evidence" value="ECO:0007669"/>
    <property type="project" value="UniProtKB-UniRule"/>
</dbReference>
<dbReference type="SUPFAM" id="SSF52317">
    <property type="entry name" value="Class I glutamine amidotransferase-like"/>
    <property type="match status" value="1"/>
</dbReference>
<comment type="pathway">
    <text evidence="1 10">Amino-acid biosynthesis; L-histidine biosynthesis; L-histidine from 5-phospho-alpha-D-ribose 1-diphosphate: step 5/9.</text>
</comment>
<dbReference type="InterPro" id="IPR017926">
    <property type="entry name" value="GATASE"/>
</dbReference>
<evidence type="ECO:0000259" key="12">
    <source>
        <dbReference type="Pfam" id="PF00117"/>
    </source>
</evidence>
<evidence type="ECO:0000256" key="4">
    <source>
        <dbReference type="ARBA" id="ARBA00022801"/>
    </source>
</evidence>
<dbReference type="GO" id="GO:0004359">
    <property type="term" value="F:glutaminase activity"/>
    <property type="evidence" value="ECO:0007669"/>
    <property type="project" value="UniProtKB-EC"/>
</dbReference>
<evidence type="ECO:0000313" key="13">
    <source>
        <dbReference type="EMBL" id="PWI24621.1"/>
    </source>
</evidence>
<comment type="subcellular location">
    <subcellularLocation>
        <location evidence="10">Cytoplasm</location>
    </subcellularLocation>
</comment>
<keyword evidence="4 10" id="KW-0378">Hydrolase</keyword>
<keyword evidence="6 10" id="KW-0368">Histidine biosynthesis</keyword>
<evidence type="ECO:0000256" key="9">
    <source>
        <dbReference type="ARBA" id="ARBA00049534"/>
    </source>
</evidence>
<dbReference type="HAMAP" id="MF_00278">
    <property type="entry name" value="HisH"/>
    <property type="match status" value="1"/>
</dbReference>
<dbReference type="RefSeq" id="WP_109306726.1">
    <property type="nucleotide sequence ID" value="NZ_BJUF01000009.1"/>
</dbReference>
<proteinExistence type="inferred from homology"/>
<keyword evidence="14" id="KW-1185">Reference proteome</keyword>
<evidence type="ECO:0000256" key="11">
    <source>
        <dbReference type="PIRSR" id="PIRSR000495-1"/>
    </source>
</evidence>